<keyword evidence="1" id="KW-0862">Zinc</keyword>
<feature type="region of interest" description="Disordered" evidence="2">
    <location>
        <begin position="1011"/>
        <end position="1037"/>
    </location>
</feature>
<protein>
    <recommendedName>
        <fullName evidence="3">C3H1-type domain-containing protein</fullName>
    </recommendedName>
</protein>
<organism evidence="4 5">
    <name type="scientific">Durusdinium trenchii</name>
    <dbReference type="NCBI Taxonomy" id="1381693"/>
    <lineage>
        <taxon>Eukaryota</taxon>
        <taxon>Sar</taxon>
        <taxon>Alveolata</taxon>
        <taxon>Dinophyceae</taxon>
        <taxon>Suessiales</taxon>
        <taxon>Symbiodiniaceae</taxon>
        <taxon>Durusdinium</taxon>
    </lineage>
</organism>
<dbReference type="InterPro" id="IPR000571">
    <property type="entry name" value="Znf_CCCH"/>
</dbReference>
<dbReference type="PROSITE" id="PS50330">
    <property type="entry name" value="UIM"/>
    <property type="match status" value="1"/>
</dbReference>
<dbReference type="EMBL" id="CAXAMM010004559">
    <property type="protein sequence ID" value="CAK9004082.1"/>
    <property type="molecule type" value="Genomic_DNA"/>
</dbReference>
<reference evidence="4 5" key="1">
    <citation type="submission" date="2024-02" db="EMBL/GenBank/DDBJ databases">
        <authorList>
            <person name="Chen Y."/>
            <person name="Shah S."/>
            <person name="Dougan E. K."/>
            <person name="Thang M."/>
            <person name="Chan C."/>
        </authorList>
    </citation>
    <scope>NUCLEOTIDE SEQUENCE [LARGE SCALE GENOMIC DNA]</scope>
</reference>
<gene>
    <name evidence="4" type="ORF">SCF082_LOCUS8032</name>
</gene>
<feature type="region of interest" description="Disordered" evidence="2">
    <location>
        <begin position="1"/>
        <end position="27"/>
    </location>
</feature>
<name>A0ABP0IN93_9DINO</name>
<dbReference type="InterPro" id="IPR003903">
    <property type="entry name" value="UIM_dom"/>
</dbReference>
<feature type="zinc finger region" description="C3H1-type" evidence="1">
    <location>
        <begin position="904"/>
        <end position="931"/>
    </location>
</feature>
<dbReference type="PROSITE" id="PS50103">
    <property type="entry name" value="ZF_C3H1"/>
    <property type="match status" value="1"/>
</dbReference>
<proteinExistence type="predicted"/>
<sequence length="1185" mass="128969">MPCRLSAPRVGRSGNGSRALRPQSGVSTVRRYAAEAKKAPPRSPLLDFQLDLREVKHMAPHVLGSAVASAGAGQHTSPALWKAYGARALELRKRLTPRDVRRILQGHAAAGIQDVALFQDLLQASLPDRNASEKDLCSMAISLAKLRCGTESLDPIAKELDERSDSRLGDLTSTDVSSLANALSRVSASSNQAGLLQKLADRLCADASSTLLPPVSTTMALNAFAVVKHCDSQLFNILVSNSIRPCISDFTVTQAALAVDALARCCPVTEDLATEAFRCFVQHWLSQGLLDEAEPEDLAHLANSAVKLKILEEEELNQVLAAAGLRNLSRFSTPQLAMFSSSLARLPSTGREAFMSVVALRILPQALRSCCFVDLGLILQAMATCDITLTRDVATLCQKRLSEVAKEELADLAANKQARDASYEAKLNSAAAALERISEASLKVFLIDFEGLPGLLAALRPLCLELFAQKALRLRTAAALLSMHAQLRLRLDSDLSAALDAAASVSTGAGSTGDSSGRGVASPVLAGRLLRGMAPVGHPVKSLMLIIDQSFTSSRGWQRTLPALAADLFAAALLDFAHLSESTVNSLLQAAKVHCESLVASSNASMDSTLQLKCASEISAASHAWLRHEVQNPGDAMWLADWAEEVFSAANGPQHDLVPPVDRGLLRSVFASMEPSEVELLAAWPVQGFRADLVVRFQSQLVAINVNGPERFYAGTQEPLASCGLRTAALAASGAKVCEVNFWEWPTEPAEQRRWMTQRLDEKGRVNESEAVIGTPVNSPCSSVDFFDARAEFEKKSFEAEMAQAMAQSRLEEEQRQNEEGGPPIIILGGGQPEPPSTFNGFHEEDRNRVHHARLMCFIGSDGQHYFETNVTRMQHIVGHCIQCGQNYIIWHNGQWWKVFQVFLEDNSRCFHHVSDSCTRGSNCNQPHGRSGHESSESLQNELAQVLMCFLREAPPVRRPRALDVEFIYVYVGMPPASMNDQVSEVNGQPAAAHVPEATLAAHEEDENADIDGVPEASGAPVSGSEEGAKPVNDPDVSENERLVWISASPWYRARNVARVHSGCSHTEDYEKMLAEAAQVPSFTPLPGSISQSEHEVQMASLEALLARHCLDIIGPTVRRTAALEKEVVKIQAPWKPWPMLQLSVLLNLDWMEEDLQIKSTHISDLLREAQDSQWDCYLPLNSCL</sequence>
<evidence type="ECO:0000256" key="1">
    <source>
        <dbReference type="PROSITE-ProRule" id="PRU00723"/>
    </source>
</evidence>
<evidence type="ECO:0000313" key="5">
    <source>
        <dbReference type="Proteomes" id="UP001642464"/>
    </source>
</evidence>
<dbReference type="Proteomes" id="UP001642464">
    <property type="component" value="Unassembled WGS sequence"/>
</dbReference>
<evidence type="ECO:0000256" key="2">
    <source>
        <dbReference type="SAM" id="MobiDB-lite"/>
    </source>
</evidence>
<evidence type="ECO:0000259" key="3">
    <source>
        <dbReference type="PROSITE" id="PS50103"/>
    </source>
</evidence>
<evidence type="ECO:0000313" key="4">
    <source>
        <dbReference type="EMBL" id="CAK9004082.1"/>
    </source>
</evidence>
<feature type="domain" description="C3H1-type" evidence="3">
    <location>
        <begin position="904"/>
        <end position="931"/>
    </location>
</feature>
<comment type="caution">
    <text evidence="4">The sequence shown here is derived from an EMBL/GenBank/DDBJ whole genome shotgun (WGS) entry which is preliminary data.</text>
</comment>
<keyword evidence="5" id="KW-1185">Reference proteome</keyword>
<keyword evidence="1" id="KW-0479">Metal-binding</keyword>
<accession>A0ABP0IN93</accession>
<keyword evidence="1" id="KW-0863">Zinc-finger</keyword>